<dbReference type="EMBL" id="CZQA01000009">
    <property type="protein sequence ID" value="CUS36940.1"/>
    <property type="molecule type" value="Genomic_DNA"/>
</dbReference>
<evidence type="ECO:0000256" key="1">
    <source>
        <dbReference type="SAM" id="Phobius"/>
    </source>
</evidence>
<proteinExistence type="predicted"/>
<dbReference type="Proteomes" id="UP000199032">
    <property type="component" value="Unassembled WGS sequence"/>
</dbReference>
<gene>
    <name evidence="2" type="ORF">COMA1_30325</name>
</gene>
<name>A0A0S4LH56_9BACT</name>
<feature type="transmembrane region" description="Helical" evidence="1">
    <location>
        <begin position="29"/>
        <end position="46"/>
    </location>
</feature>
<reference evidence="2 3" key="1">
    <citation type="submission" date="2015-10" db="EMBL/GenBank/DDBJ databases">
        <authorList>
            <person name="Gilbert D.G."/>
        </authorList>
    </citation>
    <scope>NUCLEOTIDE SEQUENCE [LARGE SCALE GENOMIC DNA]</scope>
    <source>
        <strain evidence="2">COMA1</strain>
    </source>
</reference>
<feature type="transmembrane region" description="Helical" evidence="1">
    <location>
        <begin position="66"/>
        <end position="86"/>
    </location>
</feature>
<dbReference type="STRING" id="1742972.COMA1_30325"/>
<dbReference type="OrthoDB" id="7063294at2"/>
<evidence type="ECO:0000313" key="2">
    <source>
        <dbReference type="EMBL" id="CUS36940.1"/>
    </source>
</evidence>
<dbReference type="AlphaFoldDB" id="A0A0S4LH56"/>
<dbReference type="RefSeq" id="WP_090749458.1">
    <property type="nucleotide sequence ID" value="NZ_CZQA01000009.1"/>
</dbReference>
<protein>
    <submittedName>
        <fullName evidence="2">Uncharacterized protein</fullName>
    </submittedName>
</protein>
<organism evidence="2 3">
    <name type="scientific">Candidatus Nitrospira nitrosa</name>
    <dbReference type="NCBI Taxonomy" id="1742972"/>
    <lineage>
        <taxon>Bacteria</taxon>
        <taxon>Pseudomonadati</taxon>
        <taxon>Nitrospirota</taxon>
        <taxon>Nitrospiria</taxon>
        <taxon>Nitrospirales</taxon>
        <taxon>Nitrospiraceae</taxon>
        <taxon>Nitrospira</taxon>
    </lineage>
</organism>
<evidence type="ECO:0000313" key="3">
    <source>
        <dbReference type="Proteomes" id="UP000199032"/>
    </source>
</evidence>
<keyword evidence="1" id="KW-1133">Transmembrane helix</keyword>
<keyword evidence="3" id="KW-1185">Reference proteome</keyword>
<keyword evidence="1" id="KW-0472">Membrane</keyword>
<sequence>MAKLQPSDSRITIADTAEGLRIVMPCRRSWFVICFLTFWLWGWVVAEVMVANQLMMGDGPPEGELFMLAWLGVWTVGGVVAIYAWLWQLMGKEILTVRGQTFNIRRDIGGFGFDREYNLVQVRDLRIGSVGPSRLDLSSSFQLWGVGGGVISFDYGGRTARFGASLDEAEAKLVVTAIKQRFHLPDSSLTPKLVRRSPGIAT</sequence>
<accession>A0A0S4LH56</accession>
<keyword evidence="1" id="KW-0812">Transmembrane</keyword>